<proteinExistence type="inferred from homology"/>
<evidence type="ECO:0000256" key="1">
    <source>
        <dbReference type="ARBA" id="ARBA00005254"/>
    </source>
</evidence>
<evidence type="ECO:0000313" key="3">
    <source>
        <dbReference type="EMBL" id="WRL48798.1"/>
    </source>
</evidence>
<keyword evidence="4" id="KW-1185">Reference proteome</keyword>
<dbReference type="PANTHER" id="PTHR43459:SF1">
    <property type="entry name" value="EG:BACN32G11.4 PROTEIN"/>
    <property type="match status" value="1"/>
</dbReference>
<sequence>MTTTPLDDATGARLIVERHGPVLQLTLSNPALRNALHPDIYAAGLTAVTDAAADPTLGAIVLTGDGAHFCAGGNVKRLAANRQRPPEIQRDGIECFHRWVLALRRCPLPIVAAVEGSAAGAGFSLALACDLIVAAESAKFGMAYVKIGLSPDGGGSAFAGRALPRQLAAELLLTGAPIDSRRLQALGVVNRVVADGTALAEGLALAQGLARGPRHAQARIKALLDAAPTTPLEMQLAFERDHFLDSLFGPEAAEGVEAFCAKRAPDFSRSTM</sequence>
<organism evidence="3 4">
    <name type="scientific">Aromatoleum evansii</name>
    <name type="common">Azoarcus evansii</name>
    <dbReference type="NCBI Taxonomy" id="59406"/>
    <lineage>
        <taxon>Bacteria</taxon>
        <taxon>Pseudomonadati</taxon>
        <taxon>Pseudomonadota</taxon>
        <taxon>Betaproteobacteria</taxon>
        <taxon>Rhodocyclales</taxon>
        <taxon>Rhodocyclaceae</taxon>
        <taxon>Aromatoleum</taxon>
    </lineage>
</organism>
<dbReference type="RefSeq" id="WP_018991767.1">
    <property type="nucleotide sequence ID" value="NZ_CP141259.1"/>
</dbReference>
<dbReference type="InterPro" id="IPR001753">
    <property type="entry name" value="Enoyl-CoA_hydra/iso"/>
</dbReference>
<dbReference type="CDD" id="cd06558">
    <property type="entry name" value="crotonase-like"/>
    <property type="match status" value="1"/>
</dbReference>
<dbReference type="Pfam" id="PF00378">
    <property type="entry name" value="ECH_1"/>
    <property type="match status" value="1"/>
</dbReference>
<dbReference type="PANTHER" id="PTHR43459">
    <property type="entry name" value="ENOYL-COA HYDRATASE"/>
    <property type="match status" value="1"/>
</dbReference>
<evidence type="ECO:0000313" key="4">
    <source>
        <dbReference type="Proteomes" id="UP001626593"/>
    </source>
</evidence>
<dbReference type="SUPFAM" id="SSF52096">
    <property type="entry name" value="ClpP/crotonase"/>
    <property type="match status" value="1"/>
</dbReference>
<dbReference type="InterPro" id="IPR029045">
    <property type="entry name" value="ClpP/crotonase-like_dom_sf"/>
</dbReference>
<protein>
    <submittedName>
        <fullName evidence="3">Enoyl-CoA hydratase</fullName>
    </submittedName>
</protein>
<dbReference type="InterPro" id="IPR018376">
    <property type="entry name" value="Enoyl-CoA_hyd/isom_CS"/>
</dbReference>
<accession>A0ABZ1ASD1</accession>
<gene>
    <name evidence="3" type="ORF">U5817_12310</name>
</gene>
<dbReference type="Gene3D" id="3.90.226.10">
    <property type="entry name" value="2-enoyl-CoA Hydratase, Chain A, domain 1"/>
    <property type="match status" value="1"/>
</dbReference>
<comment type="similarity">
    <text evidence="1 2">Belongs to the enoyl-CoA hydratase/isomerase family.</text>
</comment>
<dbReference type="PROSITE" id="PS00166">
    <property type="entry name" value="ENOYL_COA_HYDRATASE"/>
    <property type="match status" value="1"/>
</dbReference>
<dbReference type="NCBIfam" id="NF005700">
    <property type="entry name" value="PRK07511.1"/>
    <property type="match status" value="1"/>
</dbReference>
<dbReference type="EMBL" id="CP141259">
    <property type="protein sequence ID" value="WRL48798.1"/>
    <property type="molecule type" value="Genomic_DNA"/>
</dbReference>
<dbReference type="NCBIfam" id="NF046063">
    <property type="entry name" value="oxepin_alt"/>
    <property type="match status" value="1"/>
</dbReference>
<dbReference type="InterPro" id="IPR014748">
    <property type="entry name" value="Enoyl-CoA_hydra_C"/>
</dbReference>
<dbReference type="Gene3D" id="1.10.12.10">
    <property type="entry name" value="Lyase 2-enoyl-coa Hydratase, Chain A, domain 2"/>
    <property type="match status" value="1"/>
</dbReference>
<reference evidence="3 4" key="1">
    <citation type="submission" date="2023-12" db="EMBL/GenBank/DDBJ databases">
        <title>A. evansii MAY27, complete genome.</title>
        <authorList>
            <person name="Wang Y."/>
        </authorList>
    </citation>
    <scope>NUCLEOTIDE SEQUENCE [LARGE SCALE GENOMIC DNA]</scope>
    <source>
        <strain evidence="3 4">MAY27</strain>
    </source>
</reference>
<dbReference type="Proteomes" id="UP001626593">
    <property type="component" value="Chromosome"/>
</dbReference>
<name>A0ABZ1ASD1_AROEV</name>
<evidence type="ECO:0000256" key="2">
    <source>
        <dbReference type="RuleBase" id="RU003707"/>
    </source>
</evidence>